<keyword evidence="4" id="KW-1185">Reference proteome</keyword>
<keyword evidence="2" id="KW-1133">Transmembrane helix</keyword>
<accession>A0AAD7PTV0</accession>
<feature type="transmembrane region" description="Helical" evidence="2">
    <location>
        <begin position="28"/>
        <end position="48"/>
    </location>
</feature>
<evidence type="ECO:0000313" key="3">
    <source>
        <dbReference type="EMBL" id="KAJ7966660.1"/>
    </source>
</evidence>
<dbReference type="KEGG" id="qsa:O6P43_016099"/>
<feature type="region of interest" description="Disordered" evidence="1">
    <location>
        <begin position="79"/>
        <end position="121"/>
    </location>
</feature>
<organism evidence="3 4">
    <name type="scientific">Quillaja saponaria</name>
    <name type="common">Soap bark tree</name>
    <dbReference type="NCBI Taxonomy" id="32244"/>
    <lineage>
        <taxon>Eukaryota</taxon>
        <taxon>Viridiplantae</taxon>
        <taxon>Streptophyta</taxon>
        <taxon>Embryophyta</taxon>
        <taxon>Tracheophyta</taxon>
        <taxon>Spermatophyta</taxon>
        <taxon>Magnoliopsida</taxon>
        <taxon>eudicotyledons</taxon>
        <taxon>Gunneridae</taxon>
        <taxon>Pentapetalae</taxon>
        <taxon>rosids</taxon>
        <taxon>fabids</taxon>
        <taxon>Fabales</taxon>
        <taxon>Quillajaceae</taxon>
        <taxon>Quillaja</taxon>
    </lineage>
</organism>
<evidence type="ECO:0000256" key="2">
    <source>
        <dbReference type="SAM" id="Phobius"/>
    </source>
</evidence>
<evidence type="ECO:0000256" key="1">
    <source>
        <dbReference type="SAM" id="MobiDB-lite"/>
    </source>
</evidence>
<gene>
    <name evidence="3" type="ORF">O6P43_016099</name>
</gene>
<dbReference type="PANTHER" id="PTHR33429">
    <property type="entry name" value="OS02G0708000 PROTEIN-RELATED"/>
    <property type="match status" value="1"/>
</dbReference>
<keyword evidence="3" id="KW-0418">Kinase</keyword>
<dbReference type="Proteomes" id="UP001163823">
    <property type="component" value="Chromosome 6"/>
</dbReference>
<protein>
    <submittedName>
        <fullName evidence="3">Alpha-protein kinase 1-like</fullName>
    </submittedName>
</protein>
<keyword evidence="2" id="KW-0472">Membrane</keyword>
<reference evidence="3" key="1">
    <citation type="journal article" date="2023" name="Science">
        <title>Elucidation of the pathway for biosynthesis of saponin adjuvants from the soapbark tree.</title>
        <authorList>
            <person name="Reed J."/>
            <person name="Orme A."/>
            <person name="El-Demerdash A."/>
            <person name="Owen C."/>
            <person name="Martin L.B.B."/>
            <person name="Misra R.C."/>
            <person name="Kikuchi S."/>
            <person name="Rejzek M."/>
            <person name="Martin A.C."/>
            <person name="Harkess A."/>
            <person name="Leebens-Mack J."/>
            <person name="Louveau T."/>
            <person name="Stephenson M.J."/>
            <person name="Osbourn A."/>
        </authorList>
    </citation>
    <scope>NUCLEOTIDE SEQUENCE</scope>
    <source>
        <strain evidence="3">S10</strain>
    </source>
</reference>
<dbReference type="PANTHER" id="PTHR33429:SF24">
    <property type="entry name" value="EXPRESSED PROTEIN"/>
    <property type="match status" value="1"/>
</dbReference>
<feature type="compositionally biased region" description="Polar residues" evidence="1">
    <location>
        <begin position="88"/>
        <end position="100"/>
    </location>
</feature>
<name>A0AAD7PTV0_QUISA</name>
<keyword evidence="2" id="KW-0812">Transmembrane</keyword>
<sequence length="121" mass="13038">MSMPLDQQPTPFIVTEQSYRASSNHGSVGPLVGVLIVITILGVLAVMIGRLCSGRTVMGYGQYDMESWAETKCSSCIDGRINPPLPGTNESTSSVPTMPVQTQEENNQEEQPSHQNSPAND</sequence>
<keyword evidence="3" id="KW-0808">Transferase</keyword>
<dbReference type="GO" id="GO:0016301">
    <property type="term" value="F:kinase activity"/>
    <property type="evidence" value="ECO:0007669"/>
    <property type="project" value="UniProtKB-KW"/>
</dbReference>
<dbReference type="EMBL" id="JARAOO010000006">
    <property type="protein sequence ID" value="KAJ7966660.1"/>
    <property type="molecule type" value="Genomic_DNA"/>
</dbReference>
<evidence type="ECO:0000313" key="4">
    <source>
        <dbReference type="Proteomes" id="UP001163823"/>
    </source>
</evidence>
<dbReference type="AlphaFoldDB" id="A0AAD7PTV0"/>
<comment type="caution">
    <text evidence="3">The sequence shown here is derived from an EMBL/GenBank/DDBJ whole genome shotgun (WGS) entry which is preliminary data.</text>
</comment>
<proteinExistence type="predicted"/>